<name>A0A285T8E0_9HYPH</name>
<evidence type="ECO:0000259" key="2">
    <source>
        <dbReference type="Pfam" id="PF13629"/>
    </source>
</evidence>
<dbReference type="InterPro" id="IPR032789">
    <property type="entry name" value="T2SS-T3SS_pil_N"/>
</dbReference>
<protein>
    <submittedName>
        <fullName evidence="3">Pilus formation protein N terminal region</fullName>
    </submittedName>
</protein>
<accession>A0A285T8E0</accession>
<proteinExistence type="predicted"/>
<evidence type="ECO:0000313" key="3">
    <source>
        <dbReference type="EMBL" id="SOC17637.1"/>
    </source>
</evidence>
<gene>
    <name evidence="3" type="ORF">SAMN05421512_10940</name>
</gene>
<dbReference type="AlphaFoldDB" id="A0A285T8E0"/>
<organism evidence="3 4">
    <name type="scientific">Stappia indica</name>
    <dbReference type="NCBI Taxonomy" id="538381"/>
    <lineage>
        <taxon>Bacteria</taxon>
        <taxon>Pseudomonadati</taxon>
        <taxon>Pseudomonadota</taxon>
        <taxon>Alphaproteobacteria</taxon>
        <taxon>Hyphomicrobiales</taxon>
        <taxon>Stappiaceae</taxon>
        <taxon>Stappia</taxon>
    </lineage>
</organism>
<feature type="chain" id="PRO_5011786131" evidence="1">
    <location>
        <begin position="29"/>
        <end position="159"/>
    </location>
</feature>
<feature type="domain" description="Pilus formation protein N-terminal" evidence="2">
    <location>
        <begin position="33"/>
        <end position="99"/>
    </location>
</feature>
<keyword evidence="4" id="KW-1185">Reference proteome</keyword>
<keyword evidence="1" id="KW-0732">Signal</keyword>
<dbReference type="EMBL" id="OBML01000009">
    <property type="protein sequence ID" value="SOC17637.1"/>
    <property type="molecule type" value="Genomic_DNA"/>
</dbReference>
<dbReference type="Pfam" id="PF13629">
    <property type="entry name" value="T2SS-T3SS_pil_N"/>
    <property type="match status" value="1"/>
</dbReference>
<evidence type="ECO:0000256" key="1">
    <source>
        <dbReference type="SAM" id="SignalP"/>
    </source>
</evidence>
<reference evidence="3 4" key="1">
    <citation type="submission" date="2017-08" db="EMBL/GenBank/DDBJ databases">
        <authorList>
            <person name="de Groot N.N."/>
        </authorList>
    </citation>
    <scope>NUCLEOTIDE SEQUENCE [LARGE SCALE GENOMIC DNA]</scope>
    <source>
        <strain evidence="3 4">USBA 352</strain>
    </source>
</reference>
<dbReference type="Proteomes" id="UP000219331">
    <property type="component" value="Unassembled WGS sequence"/>
</dbReference>
<dbReference type="RefSeq" id="WP_067220100.1">
    <property type="nucleotide sequence ID" value="NZ_JAJGNR010000002.1"/>
</dbReference>
<evidence type="ECO:0000313" key="4">
    <source>
        <dbReference type="Proteomes" id="UP000219331"/>
    </source>
</evidence>
<dbReference type="OrthoDB" id="9815749at2"/>
<sequence>MSHFREAFFASITAAALLATLPVTGAQAQESGVQVMTDRAKVFRIDAPADTVIVGNPAIADVTMYDRQTVVVTGKLYGTTNLVILDRKGEPIIDEVITVSAASGDTVTVQRKGERYSYSCAPNCEPVMRVGDGDAGYELLSKQSNQRNDMSEKAAGVSN</sequence>
<feature type="signal peptide" evidence="1">
    <location>
        <begin position="1"/>
        <end position="28"/>
    </location>
</feature>
<dbReference type="STRING" id="538381.GCA_001696535_02320"/>